<evidence type="ECO:0000256" key="2">
    <source>
        <dbReference type="ARBA" id="ARBA00007568"/>
    </source>
</evidence>
<dbReference type="PANTHER" id="PTHR10168">
    <property type="entry name" value="GLUTAREDOXIN"/>
    <property type="match status" value="1"/>
</dbReference>
<dbReference type="EMBL" id="JBBPBN010000090">
    <property type="protein sequence ID" value="KAK8981048.1"/>
    <property type="molecule type" value="Genomic_DNA"/>
</dbReference>
<dbReference type="NCBIfam" id="TIGR02189">
    <property type="entry name" value="GlrX-like_plant"/>
    <property type="match status" value="1"/>
</dbReference>
<evidence type="ECO:0000313" key="7">
    <source>
        <dbReference type="Proteomes" id="UP001396334"/>
    </source>
</evidence>
<dbReference type="InterPro" id="IPR036249">
    <property type="entry name" value="Thioredoxin-like_sf"/>
</dbReference>
<accession>A0ABR2NYD1</accession>
<evidence type="ECO:0000313" key="6">
    <source>
        <dbReference type="EMBL" id="KAK8981048.1"/>
    </source>
</evidence>
<evidence type="ECO:0000256" key="4">
    <source>
        <dbReference type="ARBA" id="ARBA00023284"/>
    </source>
</evidence>
<gene>
    <name evidence="6" type="ORF">V6N11_059736</name>
</gene>
<dbReference type="InterPro" id="IPR011905">
    <property type="entry name" value="GlrX-like_pln_2"/>
</dbReference>
<keyword evidence="3" id="KW-0963">Cytoplasm</keyword>
<proteinExistence type="inferred from homology"/>
<dbReference type="Pfam" id="PF00462">
    <property type="entry name" value="Glutaredoxin"/>
    <property type="match status" value="1"/>
</dbReference>
<evidence type="ECO:0000256" key="1">
    <source>
        <dbReference type="ARBA" id="ARBA00004496"/>
    </source>
</evidence>
<dbReference type="Proteomes" id="UP001396334">
    <property type="component" value="Unassembled WGS sequence"/>
</dbReference>
<comment type="similarity">
    <text evidence="2">Belongs to the glutaredoxin family. CC-type subfamily.</text>
</comment>
<organism evidence="6 7">
    <name type="scientific">Hibiscus sabdariffa</name>
    <name type="common">roselle</name>
    <dbReference type="NCBI Taxonomy" id="183260"/>
    <lineage>
        <taxon>Eukaryota</taxon>
        <taxon>Viridiplantae</taxon>
        <taxon>Streptophyta</taxon>
        <taxon>Embryophyta</taxon>
        <taxon>Tracheophyta</taxon>
        <taxon>Spermatophyta</taxon>
        <taxon>Magnoliopsida</taxon>
        <taxon>eudicotyledons</taxon>
        <taxon>Gunneridae</taxon>
        <taxon>Pentapetalae</taxon>
        <taxon>rosids</taxon>
        <taxon>malvids</taxon>
        <taxon>Malvales</taxon>
        <taxon>Malvaceae</taxon>
        <taxon>Malvoideae</taxon>
        <taxon>Hibiscus</taxon>
    </lineage>
</organism>
<comment type="subcellular location">
    <subcellularLocation>
        <location evidence="1">Cytoplasm</location>
    </subcellularLocation>
</comment>
<dbReference type="SUPFAM" id="SSF52833">
    <property type="entry name" value="Thioredoxin-like"/>
    <property type="match status" value="1"/>
</dbReference>
<evidence type="ECO:0000256" key="3">
    <source>
        <dbReference type="ARBA" id="ARBA00022490"/>
    </source>
</evidence>
<dbReference type="InterPro" id="IPR002109">
    <property type="entry name" value="Glutaredoxin"/>
</dbReference>
<dbReference type="CDD" id="cd03419">
    <property type="entry name" value="GRX_GRXh_1_2_like"/>
    <property type="match status" value="1"/>
</dbReference>
<dbReference type="PROSITE" id="PS51354">
    <property type="entry name" value="GLUTAREDOXIN_2"/>
    <property type="match status" value="1"/>
</dbReference>
<reference evidence="6 7" key="1">
    <citation type="journal article" date="2024" name="G3 (Bethesda)">
        <title>Genome assembly of Hibiscus sabdariffa L. provides insights into metabolisms of medicinal natural products.</title>
        <authorList>
            <person name="Kim T."/>
        </authorList>
    </citation>
    <scope>NUCLEOTIDE SEQUENCE [LARGE SCALE GENOMIC DNA]</scope>
    <source>
        <strain evidence="6">TK-2024</strain>
        <tissue evidence="6">Old leaves</tissue>
    </source>
</reference>
<name>A0ABR2NYD1_9ROSI</name>
<feature type="domain" description="Glutaredoxin" evidence="5">
    <location>
        <begin position="65"/>
        <end position="127"/>
    </location>
</feature>
<keyword evidence="4" id="KW-0676">Redox-active center</keyword>
<sequence>MENPDPPSMKEELLSLHIRLLAPFTGSSKSSSPDPITEGFEGGDFEDLAIFGMDKVTRLASEKGVVLFSKSSCCMCYAVKILFQELGVTPTVHEIDQDPEGWEMEKALMRLGCNGPVPAIFIGGKLVGSTNEVMSLHLSGGLMPMLKPYQTLC</sequence>
<keyword evidence="7" id="KW-1185">Reference proteome</keyword>
<evidence type="ECO:0000259" key="5">
    <source>
        <dbReference type="Pfam" id="PF00462"/>
    </source>
</evidence>
<dbReference type="Gene3D" id="3.40.30.10">
    <property type="entry name" value="Glutaredoxin"/>
    <property type="match status" value="1"/>
</dbReference>
<comment type="caution">
    <text evidence="6">The sequence shown here is derived from an EMBL/GenBank/DDBJ whole genome shotgun (WGS) entry which is preliminary data.</text>
</comment>
<protein>
    <recommendedName>
        <fullName evidence="5">Glutaredoxin domain-containing protein</fullName>
    </recommendedName>
</protein>